<proteinExistence type="predicted"/>
<evidence type="ECO:0000313" key="3">
    <source>
        <dbReference type="Proteomes" id="UP000223738"/>
    </source>
</evidence>
<gene>
    <name evidence="2" type="ORF">PMW_77</name>
</gene>
<feature type="transmembrane region" description="Helical" evidence="1">
    <location>
        <begin position="7"/>
        <end position="27"/>
    </location>
</feature>
<keyword evidence="1" id="KW-1133">Transmembrane helix</keyword>
<protein>
    <submittedName>
        <fullName evidence="2">Uncharacterized protein</fullName>
    </submittedName>
</protein>
<dbReference type="EMBL" id="KU862660">
    <property type="protein sequence ID" value="ANA49202.1"/>
    <property type="molecule type" value="Genomic_DNA"/>
</dbReference>
<name>A0A1S5R1A7_9CAUD</name>
<dbReference type="Proteomes" id="UP000223738">
    <property type="component" value="Segment"/>
</dbReference>
<keyword evidence="1" id="KW-0472">Membrane</keyword>
<reference evidence="2 3" key="1">
    <citation type="submission" date="2016-03" db="EMBL/GenBank/DDBJ databases">
        <title>Characterization of pf16 and phiPMW: Two novel phages infecting Pseudomonas putida PpG1.</title>
        <authorList>
            <person name="Magill D.J."/>
            <person name="Krylov V.N."/>
            <person name="Allen C.C.R."/>
            <person name="McGrath J.W."/>
            <person name="Quinn J.P."/>
            <person name="Kulakov L.A."/>
        </authorList>
    </citation>
    <scope>NUCLEOTIDE SEQUENCE [LARGE SCALE GENOMIC DNA]</scope>
</reference>
<accession>A0A1S5R1A7</accession>
<evidence type="ECO:0000313" key="2">
    <source>
        <dbReference type="EMBL" id="ANA49202.1"/>
    </source>
</evidence>
<keyword evidence="1" id="KW-0812">Transmembrane</keyword>
<evidence type="ECO:0000256" key="1">
    <source>
        <dbReference type="SAM" id="Phobius"/>
    </source>
</evidence>
<keyword evidence="3" id="KW-1185">Reference proteome</keyword>
<organism evidence="2 3">
    <name type="scientific">Pseudomonas phage phiPMW</name>
    <dbReference type="NCBI Taxonomy" id="1815582"/>
    <lineage>
        <taxon>Viruses</taxon>
        <taxon>Duplodnaviria</taxon>
        <taxon>Heunggongvirae</taxon>
        <taxon>Uroviricota</taxon>
        <taxon>Caudoviricetes</taxon>
        <taxon>Plaisancevirus</taxon>
        <taxon>Plaisancevirus PMW</taxon>
    </lineage>
</organism>
<feature type="transmembrane region" description="Helical" evidence="1">
    <location>
        <begin position="47"/>
        <end position="69"/>
    </location>
</feature>
<sequence>MDYITPVLFTLWVFILIASGMLTYWLFCQAERYSKMWDHDGMELVSLVSGVVLGIFTFMSGVASIVAMCEIIGGV</sequence>